<evidence type="ECO:0000256" key="1">
    <source>
        <dbReference type="SAM" id="Phobius"/>
    </source>
</evidence>
<dbReference type="EMBL" id="CAJJDP010000122">
    <property type="protein sequence ID" value="CAD8200490.1"/>
    <property type="molecule type" value="Genomic_DNA"/>
</dbReference>
<feature type="transmembrane region" description="Helical" evidence="1">
    <location>
        <begin position="101"/>
        <end position="123"/>
    </location>
</feature>
<reference evidence="2" key="1">
    <citation type="submission" date="2021-01" db="EMBL/GenBank/DDBJ databases">
        <authorList>
            <consortium name="Genoscope - CEA"/>
            <person name="William W."/>
        </authorList>
    </citation>
    <scope>NUCLEOTIDE SEQUENCE</scope>
</reference>
<accession>A0A8S1XGT0</accession>
<dbReference type="AlphaFoldDB" id="A0A8S1XGT0"/>
<comment type="caution">
    <text evidence="2">The sequence shown here is derived from an EMBL/GenBank/DDBJ whole genome shotgun (WGS) entry which is preliminary data.</text>
</comment>
<proteinExistence type="predicted"/>
<keyword evidence="1" id="KW-0472">Membrane</keyword>
<gene>
    <name evidence="2" type="ORF">POCTA_138.1.T1220029</name>
</gene>
<keyword evidence="3" id="KW-1185">Reference proteome</keyword>
<evidence type="ECO:0000313" key="2">
    <source>
        <dbReference type="EMBL" id="CAD8200490.1"/>
    </source>
</evidence>
<dbReference type="Proteomes" id="UP000683925">
    <property type="component" value="Unassembled WGS sequence"/>
</dbReference>
<organism evidence="2 3">
    <name type="scientific">Paramecium octaurelia</name>
    <dbReference type="NCBI Taxonomy" id="43137"/>
    <lineage>
        <taxon>Eukaryota</taxon>
        <taxon>Sar</taxon>
        <taxon>Alveolata</taxon>
        <taxon>Ciliophora</taxon>
        <taxon>Intramacronucleata</taxon>
        <taxon>Oligohymenophorea</taxon>
        <taxon>Peniculida</taxon>
        <taxon>Parameciidae</taxon>
        <taxon>Paramecium</taxon>
    </lineage>
</organism>
<name>A0A8S1XGT0_PAROT</name>
<keyword evidence="1" id="KW-0812">Transmembrane</keyword>
<protein>
    <recommendedName>
        <fullName evidence="4">Transmembrane protein</fullName>
    </recommendedName>
</protein>
<evidence type="ECO:0000313" key="3">
    <source>
        <dbReference type="Proteomes" id="UP000683925"/>
    </source>
</evidence>
<sequence>MFYGRAQSNIPFYNNPLLYSTYSLVILLDFYSVFLMGSARSRSSDNSKRNLQHYRTSPQSIGIIIQFLLRILIQKRKQLMEQKSYLIQIGLRNSDFNLSKLHFYSFAFIFRTVCFFYFIIYCIEFRAKLLQNHNCVMRKTIKFVWSCSYLKL</sequence>
<keyword evidence="1" id="KW-1133">Transmembrane helix</keyword>
<evidence type="ECO:0008006" key="4">
    <source>
        <dbReference type="Google" id="ProtNLM"/>
    </source>
</evidence>
<feature type="transmembrane region" description="Helical" evidence="1">
    <location>
        <begin position="17"/>
        <end position="35"/>
    </location>
</feature>